<comment type="caution">
    <text evidence="1">The sequence shown here is derived from an EMBL/GenBank/DDBJ whole genome shotgun (WGS) entry which is preliminary data.</text>
</comment>
<name>A0ACC5UAI0_9FLAO</name>
<evidence type="ECO:0000313" key="1">
    <source>
        <dbReference type="EMBL" id="MBU2951324.1"/>
    </source>
</evidence>
<dbReference type="EMBL" id="JAHKPD010000018">
    <property type="protein sequence ID" value="MBU2951324.1"/>
    <property type="molecule type" value="Genomic_DNA"/>
</dbReference>
<dbReference type="Proteomes" id="UP001647509">
    <property type="component" value="Unassembled WGS sequence"/>
</dbReference>
<keyword evidence="2" id="KW-1185">Reference proteome</keyword>
<organism evidence="1 2">
    <name type="scientific">Pseudotamlana agarivorans</name>
    <dbReference type="NCBI Taxonomy" id="481183"/>
    <lineage>
        <taxon>Bacteria</taxon>
        <taxon>Pseudomonadati</taxon>
        <taxon>Bacteroidota</taxon>
        <taxon>Flavobacteriia</taxon>
        <taxon>Flavobacteriales</taxon>
        <taxon>Flavobacteriaceae</taxon>
        <taxon>Pseudotamlana</taxon>
    </lineage>
</organism>
<proteinExistence type="predicted"/>
<protein>
    <submittedName>
        <fullName evidence="1">Leucine-rich repeat domain-containing protein</fullName>
    </submittedName>
</protein>
<reference evidence="1" key="1">
    <citation type="submission" date="2021-05" db="EMBL/GenBank/DDBJ databases">
        <title>Draft genomes of bacteria isolated from model marine particles.</title>
        <authorList>
            <person name="Datta M.S."/>
            <person name="Schwartzman J.A."/>
            <person name="Enke T.N."/>
            <person name="Saavedra J."/>
            <person name="Cermak N."/>
            <person name="Cordero O.X."/>
        </authorList>
    </citation>
    <scope>NUCLEOTIDE SEQUENCE</scope>
    <source>
        <strain evidence="1">I2M19</strain>
    </source>
</reference>
<gene>
    <name evidence="1" type="ORF">KO493_11510</name>
</gene>
<evidence type="ECO:0000313" key="2">
    <source>
        <dbReference type="Proteomes" id="UP001647509"/>
    </source>
</evidence>
<sequence>MLKKLLFSMALVLGFTSANAQLVDDNLFIQGGILYKVANGATEVHTNQVSSDATHDGTTGAPLAVPVTHAYTDAVVTIPDNVTVGAQTFAVTQIGAFTWDGNITLTSLTLGANITTIGNRSIRGAANLATLDLTPATGLTTVLVRGLQSLNGLTSPLEFPASFTTFGAQVFNSCTNISLHFNGPVTGLTFPGNILTGIASGNATLTTANPADLAGYGAVEPFATYYSNTLSTSDVRLEDTVKISIANKGATLKISGIEYNALSIYSITGKKVTVSTDISALAPGLYIAVISTDGGSVSKKFVK</sequence>
<accession>A0ACC5UAI0</accession>